<dbReference type="InterPro" id="IPR014030">
    <property type="entry name" value="Ketoacyl_synth_N"/>
</dbReference>
<evidence type="ECO:0000313" key="12">
    <source>
        <dbReference type="Proteomes" id="UP000281726"/>
    </source>
</evidence>
<dbReference type="Pfam" id="PF00698">
    <property type="entry name" value="Acyl_transf_1"/>
    <property type="match status" value="2"/>
</dbReference>
<dbReference type="InterPro" id="IPR036736">
    <property type="entry name" value="ACP-like_sf"/>
</dbReference>
<dbReference type="GO" id="GO:0006633">
    <property type="term" value="P:fatty acid biosynthetic process"/>
    <property type="evidence" value="ECO:0007669"/>
    <property type="project" value="InterPro"/>
</dbReference>
<evidence type="ECO:0000313" key="11">
    <source>
        <dbReference type="EMBL" id="RKN37600.1"/>
    </source>
</evidence>
<dbReference type="Gene3D" id="3.10.129.110">
    <property type="entry name" value="Polyketide synthase dehydratase"/>
    <property type="match status" value="2"/>
</dbReference>
<dbReference type="GO" id="GO:0016491">
    <property type="term" value="F:oxidoreductase activity"/>
    <property type="evidence" value="ECO:0007669"/>
    <property type="project" value="InterPro"/>
</dbReference>
<keyword evidence="1" id="KW-0596">Phosphopantetheine</keyword>
<dbReference type="SMART" id="SM01294">
    <property type="entry name" value="PKS_PP_betabranch"/>
    <property type="match status" value="1"/>
</dbReference>
<keyword evidence="3" id="KW-0808">Transferase</keyword>
<name>A0A3A9YNE4_9ACTN</name>
<evidence type="ECO:0000256" key="3">
    <source>
        <dbReference type="ARBA" id="ARBA00022679"/>
    </source>
</evidence>
<dbReference type="Pfam" id="PF16197">
    <property type="entry name" value="KAsynt_C_assoc"/>
    <property type="match status" value="1"/>
</dbReference>
<sequence length="3156" mass="329217">MAAIHTTPDRLTPMLNSHPAVSIAARNSPTITVIAGPASDITTITTELQQTGIKTTLLRTAHAFHNPAMAGLRQPLLNTAAALDHPAPHTPVITNLTGEATPITPEYWADHLVQTVDFHRTITTLHTLGTTTYLEIAAHSTLTPHLHHTLDQPHTITSPNPHHARAQLHLHEPPDTPAPHQTPPPTYPFQHSSYWLAPTETTNLSHTGLAASTHPLLTATTELPDGTHLHTTRLSLSAHPWLADHEILDEVLLPGTAFVDLALHAADGGELAELTLEAPLILPRTGDVQLQVRVDAAGSDGHRALSVHSRPADVDGRWVRHATGVLSPDPGDLPGEPVSWPPAGATALDIDDLYDRVAELGMVYGPAFRGLRVAWRHGDDLYAEVALPDGADARGFQLHPALLDAALHVTILRDGDDARTRLPFSWSGVTVRPGAAGRVRVRLAAAGPDSVSVTLADPDGKVMATVRTLTARPVTADQLARSRSTATDALFTVEWPVVPADRPVDTTWWALTGAQDVVPVPARSGSMAELAAAVVAGETAPAAVFAVAPVPADGNPPERALEATTRVLELLQDWLATELGAARLVLLTRGAVATHAGERGPDLAGAAVWGLVRSAQAEHPGRFVVVDVDAAASAGEILQAAMAGDEPQLAVRSGVLHAPRLVAAARVPLPDAGQRLDVTTPGTLESIAPVPAAEATRSPGTGEVRVAMRAAGLNFRDALAALGMYPGQPRIGSEGAGIVTEVGPGVTGFAPGDRVMGLFDGCLAETAITDHRLLARIPAGWSYPEAASTCTVFLTAYFALVDLAGLRPGQKILVHAAAGGVGMAATQLARHLGAEVFGTASEPKWDTLRGQGLPDDHIASSRTLTFAETFRATTGGTGVDVVLNALAGDFVDASLRLLPRGGTFLEMGKTDVRAADRIGVDHPQVRYHAFDLSEATADRIREMLGELLGLFERGVLRPLPHTAFDLRDAPEALRCLSQARAVGKLVLTMPVPLSGPGTVLVTGGTGALGRLTARHLVRAYGVRHLILASRRGPDAPGAGMLRAELAELGASVTLVACDVADPESLRGLLASVPEDHPLTAVVHTAGVLDDGTLGAMTADRLRGVLAAKAGAAWHLHELTRRSGPAAFVLFSSVAGVLGGPGQGNYAAANAFLDALARQRRIEGLPAVSLAWGAWDNADGMNGAMAADDRLRLQRRGMHAMSDEQGMALFDAALRDHRAVLVPAVLDRHALAARADGEVPAILRALVRAAPARQRTASGPSLKRRLADRPETERVRLLVDLVRAEVAAVLGHGTAEAVDPGRTFQEIGFDSLTSVELRNRLNTITGERLAATVVFDHPTVRALAAHLHEMLAGGRPAAGAPAAGRRAGSATEPIAIVGMACRFPGGVSSPEDLWDLVAAGTDAMTDFPADRGWDLAALADPDPDRPGTSYVTQGGFIEDADRFDAEFFGINAREALATDPQQRVLLETAWETVERAGIDPAELRGSRTGVFVGMAAQHYGVGAATGAVGGYLLTGTTSSVASGRVAYALGLEGPAITLDTACSSSLVALHLACRALRDGECDMALAGGVTVMSSPGIFVEFSRQRGLAADGRCKPFAEAADGTGWGEGVGLLLVERLSDAQRNGHQILAVVRGSAVNQDGASNGLTAPNGPSQVRVIREALADAGLAPAEVDAVEAHGTGTALGDPIEAQALIAVYGEDRTANRPLRLGSVKSNIGHTQAAAGVAGIIKTVLSMRQAMLPRTLHIDRPTSHVDWSAGVVTPLVEAMPWPDAGSVRRAAVSSFGISGTNAHVVLEHTVEAEPAEPAPAGDDTAPWLLSGKSEAGLRAQAARLRDRVADGAPDPAGVAHALATGRSRFAHRAVLLGAVEDRLTGLSALAAGTPHPAVVTGRAHGDATGRTVLVFPGQGSQWVGMARDLLESSKPFAGRLRECADALDPHLEWSLMDVLRGRPGPPLERVDVAQPMLFAVMVSLAELWRSAGVRPDAVIGHSQGEIAAAAVAGALSLDDAARVAALRSRTLRRLSGTGAMASIPLPRAEVDAAIEDLTGRMVVAAENGPSVTVVSGDLADVHLLVERFTAAGVRARVVPVDYASHCAHVEAIRDELLSCLAGLEPRPADIAFYSTVTGRQLDTTVLDAEYWYRNLRLPVRFAETTGTLLDAGYRVFIEASPHPVLTYGIEQTIDARGVDAVAFGTLRRERDENAEFATALARVHVHGVAVDWGPVLGTPPARAVPVPTYPFQRERYWLMPSAEAGDVRSAGLDRSAYPLLSAATVLAGKGGHMFTGRLAPSAPPWLGEHTVRDTVLLPGTAFVDLALHCAEATGLSTVEELTLETPLVIGERGVQVQALAGPPDADGRRTLAVYGRPDGADPDTAWVRHATGLLGPDGLASTPAADRSWPPAGAEALPTADLYDRLSGAGLGYGPTFQGLRAAWRDDRHVYAEVDLPDDAEITGYGVHPALLDAALHAMAWLPGSSAVQVRLPFSFAGITAHAIGSRALRVRLTGDTADSCSLHVADGAGRPVLSIDAVTVRAVSAEQLAAADGATIPVLHRLEWTEATPADPADLRIVRLAEPAELAELAGATHPPDVVVVEVGTDRADPPAAARRAVLDTLALCRAAMADARLADVRLAFVTRDAVAVAGGDPVDPAAAVVWGLLRSAQSEEPGRFVVADVDDPAAVPVALATGEPQVAVRSGRAYLPRLVRLPAPPAAPPAAPPRTAGTVLVTGGTGTLGRLLARHLAERHGVRHLLLLSRRGAGAPGVTELRAELARAGAEVTVAACDAADANALRAVLDAIPADRPLSMVVHAAGAIEDATLGSLTEDGVVRVLRPKVDAAWNLHHLTAGLHLDAFVLFSSAAGLLGSPGQANYAAANTFLDGLAQARRAAGRPGVSLAWGLWAEGSGLTGELSVDERRRMSRNGLIPLDTPEALALFDAGLAAADEAVLLAARLGSAALQAQAADGTVNPLLRGLFRAPARRVAATGPAVSDRLAGLAAEEQQALLTGLVADQVAAVLGRTGGVRADRPLQELGFDSLTAVDLRNRLGTLTGLRLPATLVFDHPTTGAIAGFLRDALAPAPADPVESALAELDRLSALLADLPADAGRDDPIGRRLRDLTDRWQAAGAGSDEAVAGKLRQSSGDELFDFIDKELRRLPATEETG</sequence>
<dbReference type="InterPro" id="IPR050091">
    <property type="entry name" value="PKS_NRPS_Biosynth_Enz"/>
</dbReference>
<dbReference type="SUPFAM" id="SSF50129">
    <property type="entry name" value="GroES-like"/>
    <property type="match status" value="1"/>
</dbReference>
<dbReference type="SUPFAM" id="SSF47336">
    <property type="entry name" value="ACP-like"/>
    <property type="match status" value="2"/>
</dbReference>
<feature type="domain" description="Carrier" evidence="8">
    <location>
        <begin position="1272"/>
        <end position="1350"/>
    </location>
</feature>
<dbReference type="InterPro" id="IPR020843">
    <property type="entry name" value="ER"/>
</dbReference>
<dbReference type="InterPro" id="IPR013968">
    <property type="entry name" value="PKS_KR"/>
</dbReference>
<dbReference type="InterPro" id="IPR036291">
    <property type="entry name" value="NAD(P)-bd_dom_sf"/>
</dbReference>
<dbReference type="Gene3D" id="3.40.47.10">
    <property type="match status" value="1"/>
</dbReference>
<dbReference type="Pfam" id="PF08240">
    <property type="entry name" value="ADH_N"/>
    <property type="match status" value="1"/>
</dbReference>
<dbReference type="InterPro" id="IPR049552">
    <property type="entry name" value="PKS_DH_N"/>
</dbReference>
<dbReference type="Pfam" id="PF22953">
    <property type="entry name" value="SpnB_Rossmann"/>
    <property type="match status" value="2"/>
</dbReference>
<evidence type="ECO:0000256" key="2">
    <source>
        <dbReference type="ARBA" id="ARBA00022553"/>
    </source>
</evidence>
<dbReference type="FunFam" id="3.40.50.720:FF:000209">
    <property type="entry name" value="Polyketide synthase Pks12"/>
    <property type="match status" value="1"/>
</dbReference>
<dbReference type="SMART" id="SM00829">
    <property type="entry name" value="PKS_ER"/>
    <property type="match status" value="1"/>
</dbReference>
<dbReference type="GO" id="GO:0004315">
    <property type="term" value="F:3-oxoacyl-[acyl-carrier-protein] synthase activity"/>
    <property type="evidence" value="ECO:0007669"/>
    <property type="project" value="InterPro"/>
</dbReference>
<dbReference type="GO" id="GO:0008270">
    <property type="term" value="F:zinc ion binding"/>
    <property type="evidence" value="ECO:0007669"/>
    <property type="project" value="InterPro"/>
</dbReference>
<keyword evidence="12" id="KW-1185">Reference proteome</keyword>
<dbReference type="Gene3D" id="3.90.180.10">
    <property type="entry name" value="Medium-chain alcohol dehydrogenases, catalytic domain"/>
    <property type="match status" value="1"/>
</dbReference>
<dbReference type="InterPro" id="IPR020807">
    <property type="entry name" value="PKS_DH"/>
</dbReference>
<dbReference type="InterPro" id="IPR018201">
    <property type="entry name" value="Ketoacyl_synth_AS"/>
</dbReference>
<dbReference type="PANTHER" id="PTHR43775">
    <property type="entry name" value="FATTY ACID SYNTHASE"/>
    <property type="match status" value="1"/>
</dbReference>
<feature type="active site" description="Proton acceptor; for dehydratase activity" evidence="6">
    <location>
        <position position="245"/>
    </location>
</feature>
<feature type="compositionally biased region" description="Pro residues" evidence="7">
    <location>
        <begin position="175"/>
        <end position="187"/>
    </location>
</feature>
<dbReference type="SMART" id="SM00825">
    <property type="entry name" value="PKS_KS"/>
    <property type="match status" value="1"/>
</dbReference>
<dbReference type="SUPFAM" id="SSF51735">
    <property type="entry name" value="NAD(P)-binding Rossmann-fold domains"/>
    <property type="match status" value="5"/>
</dbReference>
<dbReference type="InterPro" id="IPR020806">
    <property type="entry name" value="PKS_PP-bd"/>
</dbReference>
<dbReference type="SMART" id="SM00827">
    <property type="entry name" value="PKS_AT"/>
    <property type="match status" value="1"/>
</dbReference>
<dbReference type="InterPro" id="IPR002364">
    <property type="entry name" value="Quin_OxRdtase/zeta-crystal_CS"/>
</dbReference>
<dbReference type="Gene3D" id="3.40.366.10">
    <property type="entry name" value="Malonyl-Coenzyme A Acyl Carrier Protein, domain 2"/>
    <property type="match status" value="2"/>
</dbReference>
<dbReference type="InterPro" id="IPR049551">
    <property type="entry name" value="PKS_DH_C"/>
</dbReference>
<dbReference type="InterPro" id="IPR049900">
    <property type="entry name" value="PKS_mFAS_DH"/>
</dbReference>
<dbReference type="InterPro" id="IPR014031">
    <property type="entry name" value="Ketoacyl_synth_C"/>
</dbReference>
<dbReference type="PROSITE" id="PS00606">
    <property type="entry name" value="KS3_1"/>
    <property type="match status" value="1"/>
</dbReference>
<dbReference type="Pfam" id="PF00550">
    <property type="entry name" value="PP-binding"/>
    <property type="match status" value="2"/>
</dbReference>
<evidence type="ECO:0000256" key="7">
    <source>
        <dbReference type="SAM" id="MobiDB-lite"/>
    </source>
</evidence>
<dbReference type="InterPro" id="IPR057326">
    <property type="entry name" value="KR_dom"/>
</dbReference>
<dbReference type="FunFam" id="3.40.366.10:FF:000002">
    <property type="entry name" value="Probable polyketide synthase 2"/>
    <property type="match status" value="1"/>
</dbReference>
<keyword evidence="5" id="KW-0012">Acyltransferase</keyword>
<dbReference type="PROSITE" id="PS50075">
    <property type="entry name" value="CARRIER"/>
    <property type="match status" value="2"/>
</dbReference>
<dbReference type="CDD" id="cd05195">
    <property type="entry name" value="enoyl_red"/>
    <property type="match status" value="1"/>
</dbReference>
<dbReference type="Gene3D" id="3.40.50.720">
    <property type="entry name" value="NAD(P)-binding Rossmann-like Domain"/>
    <property type="match status" value="2"/>
</dbReference>
<dbReference type="FunFam" id="3.90.180.10:FF:000032">
    <property type="entry name" value="Probable polyketide synthase pks1"/>
    <property type="match status" value="1"/>
</dbReference>
<dbReference type="InterPro" id="IPR055123">
    <property type="entry name" value="SpnB-like_Rossmann"/>
</dbReference>
<proteinExistence type="predicted"/>
<dbReference type="FunFam" id="1.10.1200.10:FF:000007">
    <property type="entry name" value="Probable polyketide synthase pks17"/>
    <property type="match status" value="2"/>
</dbReference>
<feature type="active site" description="Proton acceptor; for dehydratase activity" evidence="6">
    <location>
        <position position="2295"/>
    </location>
</feature>
<evidence type="ECO:0000256" key="4">
    <source>
        <dbReference type="ARBA" id="ARBA00023268"/>
    </source>
</evidence>
<evidence type="ECO:0000256" key="1">
    <source>
        <dbReference type="ARBA" id="ARBA00022450"/>
    </source>
</evidence>
<dbReference type="InterPro" id="IPR016036">
    <property type="entry name" value="Malonyl_transacylase_ACP-bd"/>
</dbReference>
<feature type="region of interest" description="C-terminal hotdog fold" evidence="6">
    <location>
        <begin position="2400"/>
        <end position="2536"/>
    </location>
</feature>
<protein>
    <submittedName>
        <fullName evidence="11">SDR family NAD(P)-dependent oxidoreductase</fullName>
    </submittedName>
</protein>
<feature type="domain" description="Carrier" evidence="8">
    <location>
        <begin position="2993"/>
        <end position="3069"/>
    </location>
</feature>
<dbReference type="PROSITE" id="PS52004">
    <property type="entry name" value="KS3_2"/>
    <property type="match status" value="1"/>
</dbReference>
<dbReference type="SUPFAM" id="SSF53901">
    <property type="entry name" value="Thiolase-like"/>
    <property type="match status" value="1"/>
</dbReference>
<dbReference type="InterPro" id="IPR013154">
    <property type="entry name" value="ADH-like_N"/>
</dbReference>
<dbReference type="Pfam" id="PF14765">
    <property type="entry name" value="PS-DH"/>
    <property type="match status" value="2"/>
</dbReference>
<gene>
    <name evidence="11" type="ORF">D7223_32265</name>
</gene>
<dbReference type="InterPro" id="IPR016039">
    <property type="entry name" value="Thiolase-like"/>
</dbReference>
<dbReference type="PANTHER" id="PTHR43775:SF51">
    <property type="entry name" value="INACTIVE PHENOLPHTHIOCEROL SYNTHESIS POLYKETIDE SYNTHASE TYPE I PKS1-RELATED"/>
    <property type="match status" value="1"/>
</dbReference>
<dbReference type="PROSITE" id="PS52019">
    <property type="entry name" value="PKS_MFAS_DH"/>
    <property type="match status" value="2"/>
</dbReference>
<dbReference type="PROSITE" id="PS01162">
    <property type="entry name" value="QOR_ZETA_CRYSTAL"/>
    <property type="match status" value="1"/>
</dbReference>
<dbReference type="Pfam" id="PF13602">
    <property type="entry name" value="ADH_zinc_N_2"/>
    <property type="match status" value="1"/>
</dbReference>
<keyword evidence="2" id="KW-0597">Phosphoprotein</keyword>
<dbReference type="SMART" id="SM00822">
    <property type="entry name" value="PKS_KR"/>
    <property type="match status" value="2"/>
</dbReference>
<dbReference type="Gene3D" id="1.10.1200.10">
    <property type="entry name" value="ACP-like"/>
    <property type="match status" value="2"/>
</dbReference>
<feature type="active site" description="Proton donor; for dehydratase activity" evidence="6">
    <location>
        <position position="2459"/>
    </location>
</feature>
<dbReference type="SUPFAM" id="SSF55048">
    <property type="entry name" value="Probable ACP-binding domain of malonyl-CoA ACP transacylase"/>
    <property type="match status" value="1"/>
</dbReference>
<feature type="domain" description="PKS/mFAS DH" evidence="10">
    <location>
        <begin position="214"/>
        <end position="480"/>
    </location>
</feature>
<dbReference type="Pfam" id="PF08659">
    <property type="entry name" value="KR"/>
    <property type="match status" value="2"/>
</dbReference>
<dbReference type="SMART" id="SM00826">
    <property type="entry name" value="PKS_DH"/>
    <property type="match status" value="2"/>
</dbReference>
<feature type="domain" description="Ketosynthase family 3 (KS3)" evidence="9">
    <location>
        <begin position="1370"/>
        <end position="1794"/>
    </location>
</feature>
<dbReference type="RefSeq" id="WP_120733478.1">
    <property type="nucleotide sequence ID" value="NZ_RBAK01000028.1"/>
</dbReference>
<dbReference type="Gene3D" id="3.30.70.3290">
    <property type="match status" value="1"/>
</dbReference>
<reference evidence="11 12" key="1">
    <citation type="journal article" date="2004" name="Syst. Appl. Microbiol.">
        <title>Cryptoendolithic actinomycetes from antarctic sandstone rock samples: Micromonospora endolithica sp. nov. and two isolates related to Micromonospora coerulea Jensen 1932.</title>
        <authorList>
            <person name="Hirsch P."/>
            <person name="Mevs U."/>
            <person name="Kroppenstedt R.M."/>
            <person name="Schumann P."/>
            <person name="Stackebrandt E."/>
        </authorList>
    </citation>
    <scope>NUCLEOTIDE SEQUENCE [LARGE SCALE GENOMIC DNA]</scope>
    <source>
        <strain evidence="11 12">JCM 12677</strain>
    </source>
</reference>
<dbReference type="InterPro" id="IPR009081">
    <property type="entry name" value="PP-bd_ACP"/>
</dbReference>
<dbReference type="InterPro" id="IPR001227">
    <property type="entry name" value="Ac_transferase_dom_sf"/>
</dbReference>
<dbReference type="InterPro" id="IPR020841">
    <property type="entry name" value="PKS_Beta-ketoAc_synthase_dom"/>
</dbReference>
<feature type="domain" description="PKS/mFAS DH" evidence="10">
    <location>
        <begin position="2263"/>
        <end position="2536"/>
    </location>
</feature>
<feature type="active site" description="Proton donor; for dehydratase activity" evidence="6">
    <location>
        <position position="404"/>
    </location>
</feature>
<feature type="region of interest" description="C-terminal hotdog fold" evidence="6">
    <location>
        <begin position="345"/>
        <end position="480"/>
    </location>
</feature>
<accession>A0A3A9YNE4</accession>
<dbReference type="SMART" id="SM00823">
    <property type="entry name" value="PKS_PP"/>
    <property type="match status" value="2"/>
</dbReference>
<comment type="caution">
    <text evidence="11">The sequence shown here is derived from an EMBL/GenBank/DDBJ whole genome shotgun (WGS) entry which is preliminary data.</text>
</comment>
<feature type="region of interest" description="N-terminal hotdog fold" evidence="6">
    <location>
        <begin position="214"/>
        <end position="333"/>
    </location>
</feature>
<evidence type="ECO:0000259" key="10">
    <source>
        <dbReference type="PROSITE" id="PS52019"/>
    </source>
</evidence>
<feature type="region of interest" description="N-terminal hotdog fold" evidence="6">
    <location>
        <begin position="2263"/>
        <end position="2387"/>
    </location>
</feature>
<dbReference type="Pfam" id="PF21089">
    <property type="entry name" value="PKS_DH_N"/>
    <property type="match status" value="2"/>
</dbReference>
<dbReference type="InterPro" id="IPR016035">
    <property type="entry name" value="Acyl_Trfase/lysoPLipase"/>
</dbReference>
<dbReference type="Pfam" id="PF02801">
    <property type="entry name" value="Ketoacyl-synt_C"/>
    <property type="match status" value="1"/>
</dbReference>
<evidence type="ECO:0000256" key="5">
    <source>
        <dbReference type="ARBA" id="ARBA00023315"/>
    </source>
</evidence>
<dbReference type="FunFam" id="3.40.47.10:FF:000019">
    <property type="entry name" value="Polyketide synthase type I"/>
    <property type="match status" value="1"/>
</dbReference>
<evidence type="ECO:0000259" key="8">
    <source>
        <dbReference type="PROSITE" id="PS50075"/>
    </source>
</evidence>
<dbReference type="InterPro" id="IPR014043">
    <property type="entry name" value="Acyl_transferase_dom"/>
</dbReference>
<dbReference type="GO" id="GO:0031177">
    <property type="term" value="F:phosphopantetheine binding"/>
    <property type="evidence" value="ECO:0007669"/>
    <property type="project" value="InterPro"/>
</dbReference>
<dbReference type="InterPro" id="IPR006162">
    <property type="entry name" value="Ppantetheine_attach_site"/>
</dbReference>
<dbReference type="Proteomes" id="UP000281726">
    <property type="component" value="Unassembled WGS sequence"/>
</dbReference>
<dbReference type="GO" id="GO:0004312">
    <property type="term" value="F:fatty acid synthase activity"/>
    <property type="evidence" value="ECO:0007669"/>
    <property type="project" value="TreeGrafter"/>
</dbReference>
<dbReference type="InterPro" id="IPR032821">
    <property type="entry name" value="PKS_assoc"/>
</dbReference>
<keyword evidence="4" id="KW-0511">Multifunctional enzyme</keyword>
<dbReference type="EMBL" id="RBAK01000028">
    <property type="protein sequence ID" value="RKN37600.1"/>
    <property type="molecule type" value="Genomic_DNA"/>
</dbReference>
<organism evidence="11 12">
    <name type="scientific">Micromonospora endolithica</name>
    <dbReference type="NCBI Taxonomy" id="230091"/>
    <lineage>
        <taxon>Bacteria</taxon>
        <taxon>Bacillati</taxon>
        <taxon>Actinomycetota</taxon>
        <taxon>Actinomycetes</taxon>
        <taxon>Micromonosporales</taxon>
        <taxon>Micromonosporaceae</taxon>
        <taxon>Micromonospora</taxon>
    </lineage>
</organism>
<dbReference type="PROSITE" id="PS00012">
    <property type="entry name" value="PHOSPHOPANTETHEINE"/>
    <property type="match status" value="2"/>
</dbReference>
<feature type="region of interest" description="Disordered" evidence="7">
    <location>
        <begin position="169"/>
        <end position="192"/>
    </location>
</feature>
<dbReference type="Gene3D" id="3.40.50.11460">
    <property type="match status" value="1"/>
</dbReference>
<dbReference type="CDD" id="cd08956">
    <property type="entry name" value="KR_3_FAS_SDR_x"/>
    <property type="match status" value="2"/>
</dbReference>
<dbReference type="Pfam" id="PF00109">
    <property type="entry name" value="ketoacyl-synt"/>
    <property type="match status" value="1"/>
</dbReference>
<dbReference type="InterPro" id="IPR042104">
    <property type="entry name" value="PKS_dehydratase_sf"/>
</dbReference>
<dbReference type="SUPFAM" id="SSF52151">
    <property type="entry name" value="FabD/lysophospholipase-like"/>
    <property type="match status" value="2"/>
</dbReference>
<dbReference type="CDD" id="cd00833">
    <property type="entry name" value="PKS"/>
    <property type="match status" value="1"/>
</dbReference>
<dbReference type="InterPro" id="IPR011032">
    <property type="entry name" value="GroES-like_sf"/>
</dbReference>
<evidence type="ECO:0000256" key="6">
    <source>
        <dbReference type="PROSITE-ProRule" id="PRU01363"/>
    </source>
</evidence>
<evidence type="ECO:0000259" key="9">
    <source>
        <dbReference type="PROSITE" id="PS52004"/>
    </source>
</evidence>